<dbReference type="Proteomes" id="UP001732720">
    <property type="component" value="Chromosome 8"/>
</dbReference>
<organism evidence="1 2">
    <name type="scientific">Castor canadensis</name>
    <name type="common">American beaver</name>
    <dbReference type="NCBI Taxonomy" id="51338"/>
    <lineage>
        <taxon>Eukaryota</taxon>
        <taxon>Metazoa</taxon>
        <taxon>Chordata</taxon>
        <taxon>Craniata</taxon>
        <taxon>Vertebrata</taxon>
        <taxon>Euteleostomi</taxon>
        <taxon>Mammalia</taxon>
        <taxon>Eutheria</taxon>
        <taxon>Euarchontoglires</taxon>
        <taxon>Glires</taxon>
        <taxon>Rodentia</taxon>
        <taxon>Castorimorpha</taxon>
        <taxon>Castoridae</taxon>
        <taxon>Castor</taxon>
    </lineage>
</organism>
<gene>
    <name evidence="2" type="primary">LOC141425797</name>
</gene>
<evidence type="ECO:0000313" key="1">
    <source>
        <dbReference type="Proteomes" id="UP001732720"/>
    </source>
</evidence>
<keyword evidence="1" id="KW-1185">Reference proteome</keyword>
<name>A0AC58NEB4_CASCN</name>
<protein>
    <submittedName>
        <fullName evidence="2">Uncharacterized protein isoform X1</fullName>
    </submittedName>
</protein>
<dbReference type="RefSeq" id="XP_073940002.1">
    <property type="nucleotide sequence ID" value="XM_074083901.1"/>
</dbReference>
<evidence type="ECO:0000313" key="2">
    <source>
        <dbReference type="RefSeq" id="XP_073940002.1"/>
    </source>
</evidence>
<proteinExistence type="predicted"/>
<sequence>MHHAPGPPPSNFSAQWHYQSMDDQGMSGQISGFIGREPVKAVRIPNHTTYFPEEKGKPFHSCEEILDEVFSSRPNLTDTAIPNADLELRSLQEGGYWTRYAVTTITQVVEHGWLSDHWSAQQTELYTFTRALTLADGKRANIYTDLRYTFVTLHIHGAIYKERGLLTSRGKEIKTSQQILQLLEAVWKLRALAVIHIWPIPTDQARSAKETDWQTG</sequence>
<reference evidence="2" key="1">
    <citation type="submission" date="2025-08" db="UniProtKB">
        <authorList>
            <consortium name="RefSeq"/>
        </authorList>
    </citation>
    <scope>IDENTIFICATION</scope>
</reference>
<accession>A0AC58NEB4</accession>